<name>A0AAQ6IN51_ANATE</name>
<dbReference type="Gene3D" id="2.30.42.10">
    <property type="match status" value="1"/>
</dbReference>
<dbReference type="SMART" id="SM00228">
    <property type="entry name" value="PDZ"/>
    <property type="match status" value="1"/>
</dbReference>
<gene>
    <name evidence="7" type="primary">SHANK2</name>
</gene>
<dbReference type="GeneTree" id="ENSGT00940000153561"/>
<feature type="region of interest" description="Disordered" evidence="4">
    <location>
        <begin position="637"/>
        <end position="662"/>
    </location>
</feature>
<dbReference type="Pfam" id="PF00023">
    <property type="entry name" value="Ank"/>
    <property type="match status" value="1"/>
</dbReference>
<evidence type="ECO:0000313" key="7">
    <source>
        <dbReference type="Ensembl" id="ENSATEP00000076764.1"/>
    </source>
</evidence>
<dbReference type="FunFam" id="3.10.20.90:FF:000029">
    <property type="entry name" value="SH3 and multiple ankyrin repeat domains protein 1"/>
    <property type="match status" value="1"/>
</dbReference>
<feature type="region of interest" description="Disordered" evidence="4">
    <location>
        <begin position="383"/>
        <end position="428"/>
    </location>
</feature>
<dbReference type="Gene3D" id="3.10.20.90">
    <property type="entry name" value="Phosphatidylinositol 3-kinase Catalytic Subunit, Chain A, domain 1"/>
    <property type="match status" value="1"/>
</dbReference>
<dbReference type="FunFam" id="2.30.42.10:FF:000018">
    <property type="entry name" value="SH3 and multiple ankyrin repeat domains protein 2"/>
    <property type="match status" value="1"/>
</dbReference>
<dbReference type="PROSITE" id="PS50088">
    <property type="entry name" value="ANK_REPEAT"/>
    <property type="match status" value="3"/>
</dbReference>
<organism evidence="7 8">
    <name type="scientific">Anabas testudineus</name>
    <name type="common">Climbing perch</name>
    <name type="synonym">Anthias testudineus</name>
    <dbReference type="NCBI Taxonomy" id="64144"/>
    <lineage>
        <taxon>Eukaryota</taxon>
        <taxon>Metazoa</taxon>
        <taxon>Chordata</taxon>
        <taxon>Craniata</taxon>
        <taxon>Vertebrata</taxon>
        <taxon>Euteleostomi</taxon>
        <taxon>Actinopterygii</taxon>
        <taxon>Neopterygii</taxon>
        <taxon>Teleostei</taxon>
        <taxon>Neoteleostei</taxon>
        <taxon>Acanthomorphata</taxon>
        <taxon>Anabantaria</taxon>
        <taxon>Anabantiformes</taxon>
        <taxon>Anabantoidei</taxon>
        <taxon>Anabantidae</taxon>
        <taxon>Anabas</taxon>
    </lineage>
</organism>
<dbReference type="PANTHER" id="PTHR24135:SF17">
    <property type="entry name" value="SH3 AND MULTIPLE ANKYRIN REPEAT DOMAINS PROTEIN 2"/>
    <property type="match status" value="1"/>
</dbReference>
<dbReference type="GO" id="GO:0030160">
    <property type="term" value="F:synaptic receptor adaptor activity"/>
    <property type="evidence" value="ECO:0007669"/>
    <property type="project" value="TreeGrafter"/>
</dbReference>
<feature type="repeat" description="ANK" evidence="2">
    <location>
        <begin position="185"/>
        <end position="217"/>
    </location>
</feature>
<dbReference type="GO" id="GO:0014069">
    <property type="term" value="C:postsynaptic density"/>
    <property type="evidence" value="ECO:0007669"/>
    <property type="project" value="TreeGrafter"/>
</dbReference>
<dbReference type="Ensembl" id="ENSATET00000078888.1">
    <property type="protein sequence ID" value="ENSATEP00000076764.1"/>
    <property type="gene ID" value="ENSATEG00000016145.3"/>
</dbReference>
<keyword evidence="8" id="KW-1185">Reference proteome</keyword>
<evidence type="ECO:0000313" key="8">
    <source>
        <dbReference type="Proteomes" id="UP000265040"/>
    </source>
</evidence>
<reference evidence="7 8" key="1">
    <citation type="submission" date="2021-04" db="EMBL/GenBank/DDBJ databases">
        <authorList>
            <consortium name="Wellcome Sanger Institute Data Sharing"/>
        </authorList>
    </citation>
    <scope>NUCLEOTIDE SEQUENCE [LARGE SCALE GENOMIC DNA]</scope>
</reference>
<dbReference type="GO" id="GO:0045211">
    <property type="term" value="C:postsynaptic membrane"/>
    <property type="evidence" value="ECO:0007669"/>
    <property type="project" value="TreeGrafter"/>
</dbReference>
<accession>A0AAQ6IN51</accession>
<dbReference type="Gene3D" id="2.30.30.40">
    <property type="entry name" value="SH3 Domains"/>
    <property type="match status" value="1"/>
</dbReference>
<dbReference type="PROSITE" id="PS50106">
    <property type="entry name" value="PDZ"/>
    <property type="match status" value="1"/>
</dbReference>
<dbReference type="SUPFAM" id="SSF50044">
    <property type="entry name" value="SH3-domain"/>
    <property type="match status" value="1"/>
</dbReference>
<dbReference type="SUPFAM" id="SSF48403">
    <property type="entry name" value="Ankyrin repeat"/>
    <property type="match status" value="1"/>
</dbReference>
<dbReference type="FunFam" id="1.25.40.20:FF:000048">
    <property type="entry name" value="SH3 and multiple ankyrin repeat domains protein 3"/>
    <property type="match status" value="1"/>
</dbReference>
<feature type="compositionally biased region" description="Basic and acidic residues" evidence="4">
    <location>
        <begin position="637"/>
        <end position="647"/>
    </location>
</feature>
<evidence type="ECO:0000259" key="5">
    <source>
        <dbReference type="PROSITE" id="PS50002"/>
    </source>
</evidence>
<feature type="domain" description="SH3" evidence="5">
    <location>
        <begin position="441"/>
        <end position="500"/>
    </location>
</feature>
<evidence type="ECO:0000256" key="2">
    <source>
        <dbReference type="PROSITE-ProRule" id="PRU00023"/>
    </source>
</evidence>
<evidence type="ECO:0000259" key="6">
    <source>
        <dbReference type="PROSITE" id="PS50106"/>
    </source>
</evidence>
<feature type="domain" description="PDZ" evidence="6">
    <location>
        <begin position="536"/>
        <end position="630"/>
    </location>
</feature>
<feature type="repeat" description="ANK" evidence="2">
    <location>
        <begin position="252"/>
        <end position="284"/>
    </location>
</feature>
<dbReference type="SMART" id="SM00248">
    <property type="entry name" value="ANK"/>
    <property type="match status" value="6"/>
</dbReference>
<dbReference type="InterPro" id="IPR001478">
    <property type="entry name" value="PDZ"/>
</dbReference>
<dbReference type="Proteomes" id="UP000265040">
    <property type="component" value="Chromosome 3"/>
</dbReference>
<reference evidence="7" key="2">
    <citation type="submission" date="2025-08" db="UniProtKB">
        <authorList>
            <consortium name="Ensembl"/>
        </authorList>
    </citation>
    <scope>IDENTIFICATION</scope>
</reference>
<evidence type="ECO:0000256" key="4">
    <source>
        <dbReference type="SAM" id="MobiDB-lite"/>
    </source>
</evidence>
<evidence type="ECO:0000256" key="1">
    <source>
        <dbReference type="ARBA" id="ARBA00022443"/>
    </source>
</evidence>
<dbReference type="InterPro" id="IPR001452">
    <property type="entry name" value="SH3_domain"/>
</dbReference>
<dbReference type="PROSITE" id="PS50297">
    <property type="entry name" value="ANK_REP_REGION"/>
    <property type="match status" value="3"/>
</dbReference>
<dbReference type="InterPro" id="IPR051569">
    <property type="entry name" value="SHANK"/>
</dbReference>
<dbReference type="Pfam" id="PF07653">
    <property type="entry name" value="SH3_2"/>
    <property type="match status" value="1"/>
</dbReference>
<proteinExistence type="predicted"/>
<protein>
    <recommendedName>
        <fullName evidence="9">SH3 and multiple ankyrin repeat domains 2a</fullName>
    </recommendedName>
</protein>
<reference evidence="7" key="3">
    <citation type="submission" date="2025-09" db="UniProtKB">
        <authorList>
            <consortium name="Ensembl"/>
        </authorList>
    </citation>
    <scope>IDENTIFICATION</scope>
</reference>
<feature type="repeat" description="ANK" evidence="2">
    <location>
        <begin position="285"/>
        <end position="317"/>
    </location>
</feature>
<dbReference type="PROSITE" id="PS50002">
    <property type="entry name" value="SH3"/>
    <property type="match status" value="1"/>
</dbReference>
<dbReference type="CDD" id="cd06746">
    <property type="entry name" value="PDZ_SHANK1_3-like"/>
    <property type="match status" value="1"/>
</dbReference>
<dbReference type="InterPro" id="IPR036770">
    <property type="entry name" value="Ankyrin_rpt-contain_sf"/>
</dbReference>
<dbReference type="InterPro" id="IPR036034">
    <property type="entry name" value="PDZ_sf"/>
</dbReference>
<dbReference type="InterPro" id="IPR002110">
    <property type="entry name" value="Ankyrin_rpt"/>
</dbReference>
<dbReference type="SMART" id="SM00326">
    <property type="entry name" value="SH3"/>
    <property type="match status" value="1"/>
</dbReference>
<evidence type="ECO:0000256" key="3">
    <source>
        <dbReference type="PROSITE-ProRule" id="PRU00192"/>
    </source>
</evidence>
<keyword evidence="2" id="KW-0040">ANK repeat</keyword>
<dbReference type="Pfam" id="PF12796">
    <property type="entry name" value="Ank_2"/>
    <property type="match status" value="2"/>
</dbReference>
<evidence type="ECO:0008006" key="9">
    <source>
        <dbReference type="Google" id="ProtNLM"/>
    </source>
</evidence>
<dbReference type="GO" id="GO:0035255">
    <property type="term" value="F:ionotropic glutamate receptor binding"/>
    <property type="evidence" value="ECO:0007669"/>
    <property type="project" value="TreeGrafter"/>
</dbReference>
<feature type="compositionally biased region" description="Low complexity" evidence="4">
    <location>
        <begin position="398"/>
        <end position="410"/>
    </location>
</feature>
<dbReference type="FunFam" id="2.30.30.40:FF:000025">
    <property type="entry name" value="SH3 and multiple ankyrin repeat domains protein 2"/>
    <property type="match status" value="1"/>
</dbReference>
<dbReference type="Pfam" id="PF00595">
    <property type="entry name" value="PDZ"/>
    <property type="match status" value="1"/>
</dbReference>
<sequence length="662" mass="73516">EAGPGGDQRPEGRVNYILYKQSGPKCMRFNPDATVWVAKQRILCTLNQSLKDVLNYGLFQPASNGRDGKFLDEERLLREYPQPISKGVPCLEFRYKSRVYRQPNVDEKQIAKLHTKANLRKVMDLIQHNQVDKVSKMLERGFDPNYHDSETGESPLTFAAHLDNAVDLIKVLKNGGAHLDFRAKDGMTALHKAARSKNQITLTTLLELGASPDYKDSRGLTPLYHSVVVGGDPGCCELLLNHHASVCCQDENGWHEVHQACRHGHVQHLEHLLFYGADMGAQNASGNSALHICALYNQDNCARVLLVRGADKEVKNYNSQSPFQVAIIAGNFELAELIKNHKETDIVPFREAPAYSKRRRGPSSGNAPRVLLRSNSDNNLTVSQYQQQHGSPGNWAPHLQQHQHGQTHLQRGSQQPGSSALHRSLSHGETIGTRRKLYSAVPGRHFVAVRPYTAQAEGEINLYKNDRVKVLSIGEGGFWEGSARGQVGWFPADCVEEIPAKATEERSCKRKLFRHYTVGSYDSFDASSDCVVDEKTVVLQKKENEGFGFVLRGAKADTPIEEFTPTPAFPALQYLESVDEGGVAWQAGLRTGDFLIEVNQENVVKVGHRQVVNMIRQGGNRLLIKVVTVSRNLDPEDTARKKGRAETGVEVSEQGAQGCPTI</sequence>
<feature type="region of interest" description="Disordered" evidence="4">
    <location>
        <begin position="353"/>
        <end position="372"/>
    </location>
</feature>
<dbReference type="PANTHER" id="PTHR24135">
    <property type="entry name" value="SH3 AND MULTIPLE ANKYRIN REPEAT DOMAINS PROTEIN"/>
    <property type="match status" value="1"/>
</dbReference>
<dbReference type="GO" id="GO:0043197">
    <property type="term" value="C:dendritic spine"/>
    <property type="evidence" value="ECO:0007669"/>
    <property type="project" value="TreeGrafter"/>
</dbReference>
<dbReference type="AlphaFoldDB" id="A0AAQ6IN51"/>
<dbReference type="InterPro" id="IPR036028">
    <property type="entry name" value="SH3-like_dom_sf"/>
</dbReference>
<dbReference type="SUPFAM" id="SSF50156">
    <property type="entry name" value="PDZ domain-like"/>
    <property type="match status" value="1"/>
</dbReference>
<keyword evidence="1 3" id="KW-0728">SH3 domain</keyword>
<dbReference type="Gene3D" id="1.25.40.20">
    <property type="entry name" value="Ankyrin repeat-containing domain"/>
    <property type="match status" value="2"/>
</dbReference>